<dbReference type="OrthoDB" id="422386at2"/>
<keyword evidence="2" id="KW-1185">Reference proteome</keyword>
<protein>
    <submittedName>
        <fullName evidence="1">Uncharacterized protein</fullName>
    </submittedName>
</protein>
<accession>D7DZU7</accession>
<name>D7DZU7_NOSA0</name>
<evidence type="ECO:0000313" key="2">
    <source>
        <dbReference type="Proteomes" id="UP000001511"/>
    </source>
</evidence>
<dbReference type="STRING" id="551115.Aazo_2710"/>
<evidence type="ECO:0000313" key="1">
    <source>
        <dbReference type="EMBL" id="ADI64579.1"/>
    </source>
</evidence>
<dbReference type="EMBL" id="CP002059">
    <property type="protein sequence ID" value="ADI64579.1"/>
    <property type="molecule type" value="Genomic_DNA"/>
</dbReference>
<gene>
    <name evidence="1" type="ordered locus">Aazo_2710</name>
</gene>
<sequence length="213" mass="24058">MINNKINGLDTCNFLPSPMDLEILEALLQPEDGTYPWNLVDEESEAYFNELEQQFGCDDLLGEDLTRGAEDFYHNLDTIWSQVYHSKTDHDEQPAKGLESSLNSVFAAFVPSNWLNTIAQKALEIINLELSATEQLVECVQALLPNFGTEDLFVLVRHVEPAMRSYDQNKLAVIISNIENRGWTGLSEIEQAKAAFAIAQYAFKEISYSENES</sequence>
<proteinExistence type="predicted"/>
<organism evidence="1 2">
    <name type="scientific">Nostoc azollae (strain 0708)</name>
    <name type="common">Anabaena azollae (strain 0708)</name>
    <dbReference type="NCBI Taxonomy" id="551115"/>
    <lineage>
        <taxon>Bacteria</taxon>
        <taxon>Bacillati</taxon>
        <taxon>Cyanobacteriota</taxon>
        <taxon>Cyanophyceae</taxon>
        <taxon>Nostocales</taxon>
        <taxon>Nostocaceae</taxon>
        <taxon>Trichormus</taxon>
    </lineage>
</organism>
<dbReference type="KEGG" id="naz:Aazo_2710"/>
<dbReference type="eggNOG" id="ENOG50334MY">
    <property type="taxonomic scope" value="Bacteria"/>
</dbReference>
<dbReference type="HOGENOM" id="CLU_103642_0_0_3"/>
<dbReference type="AlphaFoldDB" id="D7DZU7"/>
<dbReference type="Proteomes" id="UP000001511">
    <property type="component" value="Chromosome"/>
</dbReference>
<reference evidence="1 2" key="1">
    <citation type="journal article" date="2010" name="PLoS ONE">
        <title>Genome erosion in a nitrogen-fixing vertically transmitted endosymbiotic multicellular cyanobacterium.</title>
        <authorList>
            <person name="Ran L."/>
            <person name="Larsson J."/>
            <person name="Vigil-Stenman T."/>
            <person name="Nylander J.A."/>
            <person name="Ininbergs K."/>
            <person name="Zheng W.W."/>
            <person name="Lapidus A."/>
            <person name="Lowry S."/>
            <person name="Haselkorn R."/>
            <person name="Bergman B."/>
        </authorList>
    </citation>
    <scope>NUCLEOTIDE SEQUENCE [LARGE SCALE GENOMIC DNA]</scope>
    <source>
        <strain evidence="1 2">0708</strain>
    </source>
</reference>